<dbReference type="InterPro" id="IPR016152">
    <property type="entry name" value="PTrfase/Anion_transptr"/>
</dbReference>
<protein>
    <submittedName>
        <fullName evidence="7">Transcriptional antiterminator</fullName>
    </submittedName>
</protein>
<reference evidence="7 8" key="1">
    <citation type="submission" date="2018-05" db="EMBL/GenBank/DDBJ databases">
        <title>Genomic Encyclopedia of Type Strains, Phase IV (KMG-IV): sequencing the most valuable type-strain genomes for metagenomic binning, comparative biology and taxonomic classification.</title>
        <authorList>
            <person name="Goeker M."/>
        </authorList>
    </citation>
    <scope>NUCLEOTIDE SEQUENCE [LARGE SCALE GENOMIC DNA]</scope>
    <source>
        <strain evidence="7 8">JC118</strain>
    </source>
</reference>
<dbReference type="Proteomes" id="UP000247612">
    <property type="component" value="Unassembled WGS sequence"/>
</dbReference>
<evidence type="ECO:0000313" key="8">
    <source>
        <dbReference type="Proteomes" id="UP000247612"/>
    </source>
</evidence>
<dbReference type="EMBL" id="QJKH01000009">
    <property type="protein sequence ID" value="PXX77827.1"/>
    <property type="molecule type" value="Genomic_DNA"/>
</dbReference>
<sequence length="642" mass="74882">MSNLNRRIISIMKYLLNSSQPISSEILASILGTTSKTIRADIETIDLILSSVGAKVSSKSGSGYLIEVVDKNEFNIFLDRFNEKYNHSASPPVYNEERIRYIMHYLLVSEDYIKSEVFLDNLYISRTTLTQDLRYVRGILADYHLSLKQKPNHGLAVAGEEQHLRIALINYLFLDEELAAAEFMPMVLKLDTKGCLDVMQYTLMKSKIHVSYQSLRELADLISVSEYRRRHHHFVLFNELQLEELMNLEEYSIASWIYSELNIDTTQSEIAYLALYIASRRIYEINDEFSLQENKSLFFLCDEVLKFLFIYTDINFLLDEDVRLLMSREFRGLLLRINYKIENRGLPVMELKAMSPIFDYALLAADYLNKKYNYKISEQEIAQLTLLFQHSIFKDNLFYPKQRVCLVFHHGKLSSYSIDHSLRKNLGEYIETIKFCEFHELTRAIDQEYDLIITDMPRINFNCSIPVYQVLNDFNSDDILKVKRFLLHLEDEYALFMQGFHDNLVLCELNFSTKEEVIKYLCQQITEKHHVSNALYQAVLAEESISSGERGNNVAIMHSLFPVCEQTTIAVGILKKPILWQNEMVQLIFVIAIGSNENYVFMSSSLIHLLTSNIFAIHELLKIKSLDQLKKIIYQYLVLERS</sequence>
<evidence type="ECO:0000313" key="7">
    <source>
        <dbReference type="EMBL" id="PXX77827.1"/>
    </source>
</evidence>
<feature type="domain" description="PRD" evidence="6">
    <location>
        <begin position="183"/>
        <end position="287"/>
    </location>
</feature>
<dbReference type="SUPFAM" id="SSF63520">
    <property type="entry name" value="PTS-regulatory domain, PRD"/>
    <property type="match status" value="1"/>
</dbReference>
<evidence type="ECO:0000256" key="2">
    <source>
        <dbReference type="ARBA" id="ARBA00023015"/>
    </source>
</evidence>
<dbReference type="PANTHER" id="PTHR30185">
    <property type="entry name" value="CRYPTIC BETA-GLUCOSIDE BGL OPERON ANTITERMINATOR"/>
    <property type="match status" value="1"/>
</dbReference>
<organism evidence="7 8">
    <name type="scientific">Dielma fastidiosa</name>
    <dbReference type="NCBI Taxonomy" id="1034346"/>
    <lineage>
        <taxon>Bacteria</taxon>
        <taxon>Bacillati</taxon>
        <taxon>Bacillota</taxon>
        <taxon>Erysipelotrichia</taxon>
        <taxon>Erysipelotrichales</taxon>
        <taxon>Erysipelotrichaceae</taxon>
        <taxon>Dielma</taxon>
    </lineage>
</organism>
<gene>
    <name evidence="7" type="ORF">DES51_10979</name>
</gene>
<feature type="domain" description="PTS EIIA type-2" evidence="5">
    <location>
        <begin position="498"/>
        <end position="636"/>
    </location>
</feature>
<dbReference type="PROSITE" id="PS51094">
    <property type="entry name" value="PTS_EIIA_TYPE_2"/>
    <property type="match status" value="1"/>
</dbReference>
<dbReference type="InterPro" id="IPR002178">
    <property type="entry name" value="PTS_EIIA_type-2_dom"/>
</dbReference>
<keyword evidence="8" id="KW-1185">Reference proteome</keyword>
<accession>A0A318L811</accession>
<keyword evidence="3" id="KW-0010">Activator</keyword>
<dbReference type="Pfam" id="PF00359">
    <property type="entry name" value="PTS_EIIA_2"/>
    <property type="match status" value="1"/>
</dbReference>
<proteinExistence type="predicted"/>
<dbReference type="InterPro" id="IPR013196">
    <property type="entry name" value="HTH_11"/>
</dbReference>
<feature type="domain" description="PRD" evidence="6">
    <location>
        <begin position="292"/>
        <end position="398"/>
    </location>
</feature>
<dbReference type="Pfam" id="PF08279">
    <property type="entry name" value="HTH_11"/>
    <property type="match status" value="1"/>
</dbReference>
<dbReference type="OrthoDB" id="3175596at2"/>
<dbReference type="InterPro" id="IPR011608">
    <property type="entry name" value="PRD"/>
</dbReference>
<comment type="caution">
    <text evidence="7">The sequence shown here is derived from an EMBL/GenBank/DDBJ whole genome shotgun (WGS) entry which is preliminary data.</text>
</comment>
<dbReference type="Pfam" id="PF05043">
    <property type="entry name" value="Mga"/>
    <property type="match status" value="1"/>
</dbReference>
<dbReference type="AlphaFoldDB" id="A0A318L811"/>
<dbReference type="SUPFAM" id="SSF55804">
    <property type="entry name" value="Phoshotransferase/anion transport protein"/>
    <property type="match status" value="1"/>
</dbReference>
<dbReference type="GO" id="GO:0006355">
    <property type="term" value="P:regulation of DNA-templated transcription"/>
    <property type="evidence" value="ECO:0007669"/>
    <property type="project" value="InterPro"/>
</dbReference>
<evidence type="ECO:0000259" key="6">
    <source>
        <dbReference type="PROSITE" id="PS51372"/>
    </source>
</evidence>
<dbReference type="PROSITE" id="PS51372">
    <property type="entry name" value="PRD_2"/>
    <property type="match status" value="2"/>
</dbReference>
<evidence type="ECO:0000256" key="3">
    <source>
        <dbReference type="ARBA" id="ARBA00023159"/>
    </source>
</evidence>
<evidence type="ECO:0000259" key="5">
    <source>
        <dbReference type="PROSITE" id="PS51094"/>
    </source>
</evidence>
<dbReference type="Gene3D" id="3.40.930.10">
    <property type="entry name" value="Mannitol-specific EII, Chain A"/>
    <property type="match status" value="1"/>
</dbReference>
<name>A0A318L811_9FIRM</name>
<dbReference type="RefSeq" id="WP_022939024.1">
    <property type="nucleotide sequence ID" value="NZ_CABKRQ010000007.1"/>
</dbReference>
<dbReference type="InterPro" id="IPR036388">
    <property type="entry name" value="WH-like_DNA-bd_sf"/>
</dbReference>
<evidence type="ECO:0000256" key="1">
    <source>
        <dbReference type="ARBA" id="ARBA00022737"/>
    </source>
</evidence>
<dbReference type="InterPro" id="IPR036634">
    <property type="entry name" value="PRD_sf"/>
</dbReference>
<dbReference type="InterPro" id="IPR007737">
    <property type="entry name" value="Mga_HTH"/>
</dbReference>
<dbReference type="Gene3D" id="1.10.10.10">
    <property type="entry name" value="Winged helix-like DNA-binding domain superfamily/Winged helix DNA-binding domain"/>
    <property type="match status" value="1"/>
</dbReference>
<keyword evidence="4" id="KW-0804">Transcription</keyword>
<evidence type="ECO:0000256" key="4">
    <source>
        <dbReference type="ARBA" id="ARBA00023163"/>
    </source>
</evidence>
<keyword evidence="2" id="KW-0805">Transcription regulation</keyword>
<dbReference type="STRING" id="1034346.GCA_000313565_02740"/>
<dbReference type="PANTHER" id="PTHR30185:SF13">
    <property type="entry name" value="LICABCH OPERON REGULATOR-RELATED"/>
    <property type="match status" value="1"/>
</dbReference>
<dbReference type="InterPro" id="IPR050661">
    <property type="entry name" value="BglG_antiterminators"/>
</dbReference>
<keyword evidence="1" id="KW-0677">Repeat</keyword>